<protein>
    <submittedName>
        <fullName evidence="3">ATP-binding protein</fullName>
    </submittedName>
</protein>
<keyword evidence="1" id="KW-0723">Serine/threonine-protein kinase</keyword>
<keyword evidence="1" id="KW-0808">Transferase</keyword>
<name>A0A6N7XY11_9FIRM</name>
<dbReference type="InterPro" id="IPR050267">
    <property type="entry name" value="Anti-sigma-factor_SerPK"/>
</dbReference>
<keyword evidence="3" id="KW-0547">Nucleotide-binding</keyword>
<comment type="caution">
    <text evidence="3">The sequence shown here is derived from an EMBL/GenBank/DDBJ whole genome shotgun (WGS) entry which is preliminary data.</text>
</comment>
<accession>A0A6N7XY11</accession>
<dbReference type="SUPFAM" id="SSF55874">
    <property type="entry name" value="ATPase domain of HSP90 chaperone/DNA topoisomerase II/histidine kinase"/>
    <property type="match status" value="1"/>
</dbReference>
<gene>
    <name evidence="3" type="ORF">FYJ83_08300</name>
</gene>
<keyword evidence="4" id="KW-1185">Reference proteome</keyword>
<organism evidence="3 4">
    <name type="scientific">Tissierella pigra</name>
    <dbReference type="NCBI Taxonomy" id="2607614"/>
    <lineage>
        <taxon>Bacteria</taxon>
        <taxon>Bacillati</taxon>
        <taxon>Bacillota</taxon>
        <taxon>Tissierellia</taxon>
        <taxon>Tissierellales</taxon>
        <taxon>Tissierellaceae</taxon>
        <taxon>Tissierella</taxon>
    </lineage>
</organism>
<evidence type="ECO:0000256" key="1">
    <source>
        <dbReference type="ARBA" id="ARBA00022527"/>
    </source>
</evidence>
<dbReference type="GO" id="GO:0005524">
    <property type="term" value="F:ATP binding"/>
    <property type="evidence" value="ECO:0007669"/>
    <property type="project" value="UniProtKB-KW"/>
</dbReference>
<keyword evidence="3" id="KW-0067">ATP-binding</keyword>
<keyword evidence="1" id="KW-0418">Kinase</keyword>
<dbReference type="PANTHER" id="PTHR35526">
    <property type="entry name" value="ANTI-SIGMA-F FACTOR RSBW-RELATED"/>
    <property type="match status" value="1"/>
</dbReference>
<evidence type="ECO:0000259" key="2">
    <source>
        <dbReference type="Pfam" id="PF13581"/>
    </source>
</evidence>
<dbReference type="CDD" id="cd16936">
    <property type="entry name" value="HATPase_RsbW-like"/>
    <property type="match status" value="1"/>
</dbReference>
<proteinExistence type="predicted"/>
<reference evidence="3 4" key="1">
    <citation type="submission" date="2019-09" db="EMBL/GenBank/DDBJ databases">
        <title>In-depth cultivation of the pig gut microbiome towards novel bacterial diversity and tailored functional studies.</title>
        <authorList>
            <person name="Wylensek D."/>
            <person name="Hitch T.C.A."/>
            <person name="Clavel T."/>
        </authorList>
    </citation>
    <scope>NUCLEOTIDE SEQUENCE [LARGE SCALE GENOMIC DNA]</scope>
    <source>
        <strain evidence="3 4">WCA3-693-APC-4?</strain>
    </source>
</reference>
<dbReference type="InterPro" id="IPR003594">
    <property type="entry name" value="HATPase_dom"/>
</dbReference>
<feature type="domain" description="Histidine kinase/HSP90-like ATPase" evidence="2">
    <location>
        <begin position="37"/>
        <end position="128"/>
    </location>
</feature>
<dbReference type="Gene3D" id="3.30.565.10">
    <property type="entry name" value="Histidine kinase-like ATPase, C-terminal domain"/>
    <property type="match status" value="1"/>
</dbReference>
<evidence type="ECO:0000313" key="3">
    <source>
        <dbReference type="EMBL" id="MSU01464.1"/>
    </source>
</evidence>
<dbReference type="EMBL" id="VUNQ01000015">
    <property type="protein sequence ID" value="MSU01464.1"/>
    <property type="molecule type" value="Genomic_DNA"/>
</dbReference>
<dbReference type="Proteomes" id="UP000469523">
    <property type="component" value="Unassembled WGS sequence"/>
</dbReference>
<dbReference type="AlphaFoldDB" id="A0A6N7XY11"/>
<evidence type="ECO:0000313" key="4">
    <source>
        <dbReference type="Proteomes" id="UP000469523"/>
    </source>
</evidence>
<sequence>MEVMTLDFKYSGTVCSDLEMIKNFIDDILKKLNKIISNRDTMFDIKLILNELVINGVLHGNDSIISKCVKLSLEVEEDKITIQVEDEGKGIDYDCKSYDPTDLKCFGRGLVIVNGLSDEFYIQKNKVTAIKRIN</sequence>
<dbReference type="PANTHER" id="PTHR35526:SF3">
    <property type="entry name" value="ANTI-SIGMA-F FACTOR RSBW"/>
    <property type="match status" value="1"/>
</dbReference>
<dbReference type="Pfam" id="PF13581">
    <property type="entry name" value="HATPase_c_2"/>
    <property type="match status" value="1"/>
</dbReference>
<dbReference type="GO" id="GO:0004674">
    <property type="term" value="F:protein serine/threonine kinase activity"/>
    <property type="evidence" value="ECO:0007669"/>
    <property type="project" value="UniProtKB-KW"/>
</dbReference>
<dbReference type="InterPro" id="IPR036890">
    <property type="entry name" value="HATPase_C_sf"/>
</dbReference>